<dbReference type="AlphaFoldDB" id="X1DDY6"/>
<comment type="caution">
    <text evidence="1">The sequence shown here is derived from an EMBL/GenBank/DDBJ whole genome shotgun (WGS) entry which is preliminary data.</text>
</comment>
<reference evidence="1" key="1">
    <citation type="journal article" date="2014" name="Front. Microbiol.">
        <title>High frequency of phylogenetically diverse reductive dehalogenase-homologous genes in deep subseafloor sedimentary metagenomes.</title>
        <authorList>
            <person name="Kawai M."/>
            <person name="Futagami T."/>
            <person name="Toyoda A."/>
            <person name="Takaki Y."/>
            <person name="Nishi S."/>
            <person name="Hori S."/>
            <person name="Arai W."/>
            <person name="Tsubouchi T."/>
            <person name="Morono Y."/>
            <person name="Uchiyama I."/>
            <person name="Ito T."/>
            <person name="Fujiyama A."/>
            <person name="Inagaki F."/>
            <person name="Takami H."/>
        </authorList>
    </citation>
    <scope>NUCLEOTIDE SEQUENCE</scope>
    <source>
        <strain evidence="1">Expedition CK06-06</strain>
    </source>
</reference>
<name>X1DDY6_9ZZZZ</name>
<protein>
    <submittedName>
        <fullName evidence="1">Uncharacterized protein</fullName>
    </submittedName>
</protein>
<proteinExistence type="predicted"/>
<gene>
    <name evidence="1" type="ORF">S01H4_57313</name>
</gene>
<dbReference type="EMBL" id="BART01033322">
    <property type="protein sequence ID" value="GAH06525.1"/>
    <property type="molecule type" value="Genomic_DNA"/>
</dbReference>
<accession>X1DDY6</accession>
<sequence length="99" mass="11710">MKEYFKMWLYGMADIDIVSGKIEDLKEAYRLELLIKAVWSINDRWLQAKNNKFPKIIMTPEGFDLFISKAIIHFSNSQCSNKEALTKVLKYIFNQKDNK</sequence>
<evidence type="ECO:0000313" key="1">
    <source>
        <dbReference type="EMBL" id="GAH06525.1"/>
    </source>
</evidence>
<organism evidence="1">
    <name type="scientific">marine sediment metagenome</name>
    <dbReference type="NCBI Taxonomy" id="412755"/>
    <lineage>
        <taxon>unclassified sequences</taxon>
        <taxon>metagenomes</taxon>
        <taxon>ecological metagenomes</taxon>
    </lineage>
</organism>